<dbReference type="STRING" id="378794.GCA_001570625_01395"/>
<proteinExistence type="predicted"/>
<accession>A0A354Z0D2</accession>
<sequence length="91" mass="10119">MRGLVDNAPSATIIKRLAEVAWNDIAIQDLLAAAGYLEPDNKRAPDGLSYSPQLQQWEKVIEEAVRYDIPPEAAVDLIRSLGKSMKKIKNE</sequence>
<dbReference type="AlphaFoldDB" id="A0A354Z0D2"/>
<gene>
    <name evidence="1" type="ORF">DDZ44_08285</name>
</gene>
<name>A0A354Z0D2_9FIRM</name>
<evidence type="ECO:0000313" key="1">
    <source>
        <dbReference type="EMBL" id="HBK53917.1"/>
    </source>
</evidence>
<comment type="caution">
    <text evidence="1">The sequence shown here is derived from an EMBL/GenBank/DDBJ whole genome shotgun (WGS) entry which is preliminary data.</text>
</comment>
<evidence type="ECO:0000313" key="2">
    <source>
        <dbReference type="Proteomes" id="UP000263273"/>
    </source>
</evidence>
<reference evidence="1 2" key="1">
    <citation type="journal article" date="2018" name="Nat. Biotechnol.">
        <title>A standardized bacterial taxonomy based on genome phylogeny substantially revises the tree of life.</title>
        <authorList>
            <person name="Parks D.H."/>
            <person name="Chuvochina M."/>
            <person name="Waite D.W."/>
            <person name="Rinke C."/>
            <person name="Skarshewski A."/>
            <person name="Chaumeil P.A."/>
            <person name="Hugenholtz P."/>
        </authorList>
    </citation>
    <scope>NUCLEOTIDE SEQUENCE [LARGE SCALE GENOMIC DNA]</scope>
    <source>
        <strain evidence="1">UBA10948</strain>
    </source>
</reference>
<protein>
    <submittedName>
        <fullName evidence="1">Uncharacterized protein</fullName>
    </submittedName>
</protein>
<dbReference type="EMBL" id="DNZF01000180">
    <property type="protein sequence ID" value="HBK53917.1"/>
    <property type="molecule type" value="Genomic_DNA"/>
</dbReference>
<organism evidence="1 2">
    <name type="scientific">Syntrophomonas wolfei</name>
    <dbReference type="NCBI Taxonomy" id="863"/>
    <lineage>
        <taxon>Bacteria</taxon>
        <taxon>Bacillati</taxon>
        <taxon>Bacillota</taxon>
        <taxon>Clostridia</taxon>
        <taxon>Eubacteriales</taxon>
        <taxon>Syntrophomonadaceae</taxon>
        <taxon>Syntrophomonas</taxon>
    </lineage>
</organism>
<dbReference type="Proteomes" id="UP000263273">
    <property type="component" value="Unassembled WGS sequence"/>
</dbReference>